<dbReference type="PROSITE" id="PS51462">
    <property type="entry name" value="NUDIX"/>
    <property type="match status" value="1"/>
</dbReference>
<dbReference type="Pfam" id="PF00293">
    <property type="entry name" value="NUDIX"/>
    <property type="match status" value="1"/>
</dbReference>
<evidence type="ECO:0000313" key="4">
    <source>
        <dbReference type="EMBL" id="SNU86572.1"/>
    </source>
</evidence>
<sequence length="186" mass="20790">MDFEEKTLSRQEIFKGHIFTVAVDEVELPNGLGQAKRELIFHNGAVATLAITAENKIILVKQYRKAIEQVSLEIPAGKLEVGEAGNEKAAALRELEEETGYTAGKMEQLYDFYSAIGFCNERIRLYLAQELTKVENPREKDADETIELFEMTLAEAKEAIVSGEICDAKTIMAIQHWELMLGGSYG</sequence>
<dbReference type="GO" id="GO:0047631">
    <property type="term" value="F:ADP-ribose diphosphatase activity"/>
    <property type="evidence" value="ECO:0007669"/>
    <property type="project" value="UniProtKB-EC"/>
</dbReference>
<dbReference type="eggNOG" id="COG0494">
    <property type="taxonomic scope" value="Bacteria"/>
</dbReference>
<dbReference type="CDD" id="cd03424">
    <property type="entry name" value="NUDIX_ADPRase_Nudt5_UGPPase_Nudt14"/>
    <property type="match status" value="1"/>
</dbReference>
<dbReference type="GO" id="GO:0019693">
    <property type="term" value="P:ribose phosphate metabolic process"/>
    <property type="evidence" value="ECO:0007669"/>
    <property type="project" value="TreeGrafter"/>
</dbReference>
<dbReference type="EMBL" id="LT906439">
    <property type="protein sequence ID" value="SNU86572.1"/>
    <property type="molecule type" value="Genomic_DNA"/>
</dbReference>
<evidence type="ECO:0000256" key="1">
    <source>
        <dbReference type="ARBA" id="ARBA00001946"/>
    </source>
</evidence>
<keyword evidence="5" id="KW-1185">Reference proteome</keyword>
<name>A0A239SMV9_9STRE</name>
<evidence type="ECO:0000259" key="3">
    <source>
        <dbReference type="PROSITE" id="PS51462"/>
    </source>
</evidence>
<dbReference type="RefSeq" id="WP_018373183.1">
    <property type="nucleotide sequence ID" value="NZ_LT906439.1"/>
</dbReference>
<dbReference type="PANTHER" id="PTHR11839:SF18">
    <property type="entry name" value="NUDIX HYDROLASE DOMAIN-CONTAINING PROTEIN"/>
    <property type="match status" value="1"/>
</dbReference>
<keyword evidence="2 4" id="KW-0378">Hydrolase</keyword>
<dbReference type="GO" id="GO:0006753">
    <property type="term" value="P:nucleoside phosphate metabolic process"/>
    <property type="evidence" value="ECO:0007669"/>
    <property type="project" value="TreeGrafter"/>
</dbReference>
<dbReference type="InterPro" id="IPR000086">
    <property type="entry name" value="NUDIX_hydrolase_dom"/>
</dbReference>
<dbReference type="FunFam" id="3.90.79.10:FF:000024">
    <property type="entry name" value="ADP-ribose pyrophosphatase"/>
    <property type="match status" value="1"/>
</dbReference>
<protein>
    <submittedName>
        <fullName evidence="4">MutT/NUDIX family protein</fullName>
        <ecNumber evidence="4">3.6.1.13</ecNumber>
    </submittedName>
</protein>
<dbReference type="STRING" id="1123308.GCA_000380085_00614"/>
<evidence type="ECO:0000313" key="5">
    <source>
        <dbReference type="Proteomes" id="UP000215185"/>
    </source>
</evidence>
<dbReference type="Gene3D" id="3.90.79.10">
    <property type="entry name" value="Nucleoside Triphosphate Pyrophosphohydrolase"/>
    <property type="match status" value="1"/>
</dbReference>
<dbReference type="EC" id="3.6.1.13" evidence="4"/>
<dbReference type="InterPro" id="IPR015797">
    <property type="entry name" value="NUDIX_hydrolase-like_dom_sf"/>
</dbReference>
<feature type="domain" description="Nudix hydrolase" evidence="3">
    <location>
        <begin position="40"/>
        <end position="173"/>
    </location>
</feature>
<dbReference type="Proteomes" id="UP000215185">
    <property type="component" value="Chromosome 1"/>
</dbReference>
<accession>A0A239SMV9</accession>
<dbReference type="GO" id="GO:0005829">
    <property type="term" value="C:cytosol"/>
    <property type="evidence" value="ECO:0007669"/>
    <property type="project" value="TreeGrafter"/>
</dbReference>
<dbReference type="KEGG" id="smen:SAMEA4412692_0285"/>
<comment type="cofactor">
    <cofactor evidence="1">
        <name>Mg(2+)</name>
        <dbReference type="ChEBI" id="CHEBI:18420"/>
    </cofactor>
</comment>
<organism evidence="4 5">
    <name type="scientific">Streptococcus merionis</name>
    <dbReference type="NCBI Taxonomy" id="400065"/>
    <lineage>
        <taxon>Bacteria</taxon>
        <taxon>Bacillati</taxon>
        <taxon>Bacillota</taxon>
        <taxon>Bacilli</taxon>
        <taxon>Lactobacillales</taxon>
        <taxon>Streptococcaceae</taxon>
        <taxon>Streptococcus</taxon>
    </lineage>
</organism>
<dbReference type="AlphaFoldDB" id="A0A239SMV9"/>
<evidence type="ECO:0000256" key="2">
    <source>
        <dbReference type="ARBA" id="ARBA00022801"/>
    </source>
</evidence>
<dbReference type="PANTHER" id="PTHR11839">
    <property type="entry name" value="UDP/ADP-SUGAR PYROPHOSPHATASE"/>
    <property type="match status" value="1"/>
</dbReference>
<dbReference type="OrthoDB" id="9806150at2"/>
<gene>
    <name evidence="4" type="primary">nudF</name>
    <name evidence="4" type="ORF">SAMEA4412692_00285</name>
</gene>
<reference evidence="4 5" key="1">
    <citation type="submission" date="2017-06" db="EMBL/GenBank/DDBJ databases">
        <authorList>
            <consortium name="Pathogen Informatics"/>
        </authorList>
    </citation>
    <scope>NUCLEOTIDE SEQUENCE [LARGE SCALE GENOMIC DNA]</scope>
    <source>
        <strain evidence="4 5">NCTC13788</strain>
    </source>
</reference>
<proteinExistence type="predicted"/>
<dbReference type="SUPFAM" id="SSF55811">
    <property type="entry name" value="Nudix"/>
    <property type="match status" value="1"/>
</dbReference>